<evidence type="ECO:0000313" key="4">
    <source>
        <dbReference type="Proteomes" id="UP000004959"/>
    </source>
</evidence>
<name>G9WGL9_9LACO</name>
<dbReference type="HOGENOM" id="CLU_885183_0_0_9"/>
<accession>G9WGL9</accession>
<dbReference type="Pfam" id="PF16069">
    <property type="entry name" value="DUF4811"/>
    <property type="match status" value="1"/>
</dbReference>
<dbReference type="Proteomes" id="UP000004959">
    <property type="component" value="Chromosome"/>
</dbReference>
<dbReference type="STRING" id="336988.NT96_06945"/>
<protein>
    <recommendedName>
        <fullName evidence="5">DUF4811 domain-containing protein</fullName>
    </recommendedName>
</protein>
<sequence length="314" mass="33477">MIFLLVIFFTAAAFVSWMLIKHAFPRWFFGLIFTGLLLASVILMTLNMSRHFGMNRSVTTQKQEIYSMAGSKLAAGILATTKNKNIGSDLDIYLYKDQAGSQQTKTSVPNIHRTISFEGADSNRAYKVTHTYRWHYNGALSRVLFGIGHLDRVISRQEVVFQIPSQQWIQLTSDQLRRLQNLLANPAKITDAKVSMLLSASSQALLNGRSNQAARMQVAAIRELLSIAPSAADKKLAKQLSSSAAASSRAQALSSSIAASQAASVSASLAADAQAQAASAAQSQAAADSAASAQTQVSASSSAGNSSSGTTNTP</sequence>
<dbReference type="RefSeq" id="WP_007747107.1">
    <property type="nucleotide sequence ID" value="NZ_CM001398.1"/>
</dbReference>
<dbReference type="PATRIC" id="fig|1045004.4.peg.1745"/>
<feature type="transmembrane region" description="Helical" evidence="2">
    <location>
        <begin position="28"/>
        <end position="46"/>
    </location>
</feature>
<keyword evidence="2" id="KW-0812">Transmembrane</keyword>
<keyword evidence="2" id="KW-0472">Membrane</keyword>
<dbReference type="OrthoDB" id="2300097at2"/>
<proteinExistence type="predicted"/>
<feature type="region of interest" description="Disordered" evidence="1">
    <location>
        <begin position="281"/>
        <end position="314"/>
    </location>
</feature>
<evidence type="ECO:0000256" key="1">
    <source>
        <dbReference type="SAM" id="MobiDB-lite"/>
    </source>
</evidence>
<dbReference type="InterPro" id="IPR032083">
    <property type="entry name" value="DUF4811"/>
</dbReference>
<dbReference type="AlphaFoldDB" id="G9WGL9"/>
<gene>
    <name evidence="3" type="ORF">OKIT_1776</name>
</gene>
<evidence type="ECO:0008006" key="5">
    <source>
        <dbReference type="Google" id="ProtNLM"/>
    </source>
</evidence>
<keyword evidence="4" id="KW-1185">Reference proteome</keyword>
<reference evidence="3 4" key="1">
    <citation type="journal article" date="2012" name="PLoS ONE">
        <title>Functional divergence in the genus oenococcus as predicted by genome sequencing of the newly-described species, Oenococcus kitaharae.</title>
        <authorList>
            <person name="Borneman A.R."/>
            <person name="McCarthy J.M."/>
            <person name="Chambers P.J."/>
            <person name="Bartowsky E.J."/>
        </authorList>
    </citation>
    <scope>NUCLEOTIDE SEQUENCE [LARGE SCALE GENOMIC DNA]</scope>
    <source>
        <strain evidence="4">DSM17330</strain>
    </source>
</reference>
<comment type="caution">
    <text evidence="3">The sequence shown here is derived from an EMBL/GenBank/DDBJ whole genome shotgun (WGS) entry which is preliminary data.</text>
</comment>
<keyword evidence="2" id="KW-1133">Transmembrane helix</keyword>
<dbReference type="EMBL" id="AFVZ01000001">
    <property type="protein sequence ID" value="EHN59846.1"/>
    <property type="molecule type" value="Genomic_DNA"/>
</dbReference>
<evidence type="ECO:0000313" key="3">
    <source>
        <dbReference type="EMBL" id="EHN59846.1"/>
    </source>
</evidence>
<organism evidence="3 4">
    <name type="scientific">Oenococcus kitaharae DSM 17330</name>
    <dbReference type="NCBI Taxonomy" id="1045004"/>
    <lineage>
        <taxon>Bacteria</taxon>
        <taxon>Bacillati</taxon>
        <taxon>Bacillota</taxon>
        <taxon>Bacilli</taxon>
        <taxon>Lactobacillales</taxon>
        <taxon>Lactobacillaceae</taxon>
        <taxon>Oenococcus</taxon>
    </lineage>
</organism>
<evidence type="ECO:0000256" key="2">
    <source>
        <dbReference type="SAM" id="Phobius"/>
    </source>
</evidence>